<dbReference type="Pfam" id="PF00498">
    <property type="entry name" value="FHA"/>
    <property type="match status" value="1"/>
</dbReference>
<sequence>MAITNLKQTPNGYLVTAKLVESEDINQRQLEMINHHQKFIAGRYEITKKYSQLIFEVNQMLPLKIYLKRIIWKHQFFKIVEELIQIIKGSEEIHSNPENILLDFDYVFINPTTMEMQAILLPLVNNHNPLSVKGFFQEFLHQCLLASTENHDYTTRYFEFFKNNQPFSLQRFERMFFEISGKSMELVNEDKVVQKPVPKEPVSIAYNPIQRNKDLNKQREAFTTNKSVTSLQEMPPKTIFCMECGTSLVPSAKFCISCGHPVKVVPPVAHTFVSLNEESSTETFSETTVLGNSDELEGTTVLGSEELERDIVAYLQRKSTQEKVIIDRDEFKIGKDPSQCDFVISDNKAISRYHAKIIRRNNRFYIVDCHSTNKTFVEGLAILPESEMEIFAGTNLKFGNEEFLFSI</sequence>
<organism evidence="2 3">
    <name type="scientific">Lysinibacillus halotolerans</name>
    <dbReference type="NCBI Taxonomy" id="1368476"/>
    <lineage>
        <taxon>Bacteria</taxon>
        <taxon>Bacillati</taxon>
        <taxon>Bacillota</taxon>
        <taxon>Bacilli</taxon>
        <taxon>Bacillales</taxon>
        <taxon>Bacillaceae</taxon>
        <taxon>Lysinibacillus</taxon>
    </lineage>
</organism>
<evidence type="ECO:0000313" key="2">
    <source>
        <dbReference type="EMBL" id="RNC99810.1"/>
    </source>
</evidence>
<dbReference type="InterPro" id="IPR045962">
    <property type="entry name" value="DUF6382"/>
</dbReference>
<dbReference type="Proteomes" id="UP000279909">
    <property type="component" value="Unassembled WGS sequence"/>
</dbReference>
<gene>
    <name evidence="2" type="ORF">EC501_06795</name>
</gene>
<keyword evidence="3" id="KW-1185">Reference proteome</keyword>
<evidence type="ECO:0000313" key="3">
    <source>
        <dbReference type="Proteomes" id="UP000279909"/>
    </source>
</evidence>
<reference evidence="2 3" key="1">
    <citation type="journal article" date="2014" name="Int. J. Syst. Evol. Microbiol.">
        <title>Lysinibacillus halotolerans sp. nov., isolated from saline-alkaline soil.</title>
        <authorList>
            <person name="Kong D."/>
            <person name="Wang Y."/>
            <person name="Zhao B."/>
            <person name="Li Y."/>
            <person name="Song J."/>
            <person name="Zhai Y."/>
            <person name="Zhang C."/>
            <person name="Wang H."/>
            <person name="Chen X."/>
            <person name="Zhao B."/>
            <person name="Ruan Z."/>
        </authorList>
    </citation>
    <scope>NUCLEOTIDE SEQUENCE [LARGE SCALE GENOMIC DNA]</scope>
    <source>
        <strain evidence="2 3">MCCC 1A12703</strain>
    </source>
</reference>
<dbReference type="SUPFAM" id="SSF49879">
    <property type="entry name" value="SMAD/FHA domain"/>
    <property type="match status" value="1"/>
</dbReference>
<dbReference type="RefSeq" id="WP_122971541.1">
    <property type="nucleotide sequence ID" value="NZ_RHLQ01000012.1"/>
</dbReference>
<dbReference type="InterPro" id="IPR000253">
    <property type="entry name" value="FHA_dom"/>
</dbReference>
<dbReference type="InterPro" id="IPR050923">
    <property type="entry name" value="Cell_Proc_Reg/RNA_Proc"/>
</dbReference>
<dbReference type="PANTHER" id="PTHR23308">
    <property type="entry name" value="NUCLEAR INHIBITOR OF PROTEIN PHOSPHATASE-1"/>
    <property type="match status" value="1"/>
</dbReference>
<dbReference type="InterPro" id="IPR026870">
    <property type="entry name" value="Zinc_ribbon_dom"/>
</dbReference>
<evidence type="ECO:0000259" key="1">
    <source>
        <dbReference type="PROSITE" id="PS50006"/>
    </source>
</evidence>
<comment type="caution">
    <text evidence="2">The sequence shown here is derived from an EMBL/GenBank/DDBJ whole genome shotgun (WGS) entry which is preliminary data.</text>
</comment>
<dbReference type="InterPro" id="IPR008984">
    <property type="entry name" value="SMAD_FHA_dom_sf"/>
</dbReference>
<protein>
    <submittedName>
        <fullName evidence="2">FHA domain-containing protein</fullName>
    </submittedName>
</protein>
<name>A0A3M8HCK9_9BACI</name>
<accession>A0A3M8HCK9</accession>
<dbReference type="EMBL" id="RHLQ01000012">
    <property type="protein sequence ID" value="RNC99810.1"/>
    <property type="molecule type" value="Genomic_DNA"/>
</dbReference>
<dbReference type="Pfam" id="PF19909">
    <property type="entry name" value="DUF6382"/>
    <property type="match status" value="1"/>
</dbReference>
<dbReference type="Gene3D" id="2.60.200.20">
    <property type="match status" value="1"/>
</dbReference>
<dbReference type="PROSITE" id="PS50006">
    <property type="entry name" value="FHA_DOMAIN"/>
    <property type="match status" value="1"/>
</dbReference>
<dbReference type="SMART" id="SM00240">
    <property type="entry name" value="FHA"/>
    <property type="match status" value="1"/>
</dbReference>
<proteinExistence type="predicted"/>
<feature type="domain" description="FHA" evidence="1">
    <location>
        <begin position="331"/>
        <end position="382"/>
    </location>
</feature>
<dbReference type="OrthoDB" id="9783862at2"/>
<dbReference type="CDD" id="cd00060">
    <property type="entry name" value="FHA"/>
    <property type="match status" value="1"/>
</dbReference>
<dbReference type="Pfam" id="PF13240">
    <property type="entry name" value="Zn_Ribbon_1"/>
    <property type="match status" value="1"/>
</dbReference>
<dbReference type="AlphaFoldDB" id="A0A3M8HCK9"/>